<dbReference type="SUPFAM" id="SSF49265">
    <property type="entry name" value="Fibronectin type III"/>
    <property type="match status" value="3"/>
</dbReference>
<dbReference type="CDD" id="cd00063">
    <property type="entry name" value="FN3"/>
    <property type="match status" value="5"/>
</dbReference>
<dbReference type="PROSITE" id="PS50853">
    <property type="entry name" value="FN3"/>
    <property type="match status" value="5"/>
</dbReference>
<keyword evidence="5" id="KW-0325">Glycoprotein</keyword>
<evidence type="ECO:0000256" key="4">
    <source>
        <dbReference type="ARBA" id="ARBA00023170"/>
    </source>
</evidence>
<name>A0ABN8Q9U0_9CNID</name>
<dbReference type="InterPro" id="IPR003961">
    <property type="entry name" value="FN3_dom"/>
</dbReference>
<evidence type="ECO:0000256" key="5">
    <source>
        <dbReference type="ARBA" id="ARBA00023180"/>
    </source>
</evidence>
<feature type="domain" description="Fibronectin type-III" evidence="6">
    <location>
        <begin position="62"/>
        <end position="157"/>
    </location>
</feature>
<feature type="domain" description="Fibronectin type-III" evidence="6">
    <location>
        <begin position="352"/>
        <end position="448"/>
    </location>
</feature>
<reference evidence="7 8" key="1">
    <citation type="submission" date="2022-05" db="EMBL/GenBank/DDBJ databases">
        <authorList>
            <consortium name="Genoscope - CEA"/>
            <person name="William W."/>
        </authorList>
    </citation>
    <scope>NUCLEOTIDE SEQUENCE [LARGE SCALE GENOMIC DNA]</scope>
</reference>
<protein>
    <recommendedName>
        <fullName evidence="6">Fibronectin type-III domain-containing protein</fullName>
    </recommendedName>
</protein>
<keyword evidence="8" id="KW-1185">Reference proteome</keyword>
<dbReference type="InterPro" id="IPR050379">
    <property type="entry name" value="Type-I_Cytokine_Rcpt"/>
</dbReference>
<dbReference type="EMBL" id="CALNXK010000114">
    <property type="protein sequence ID" value="CAH3159685.1"/>
    <property type="molecule type" value="Genomic_DNA"/>
</dbReference>
<feature type="domain" description="Fibronectin type-III" evidence="6">
    <location>
        <begin position="253"/>
        <end position="348"/>
    </location>
</feature>
<sequence>MAGETSRSGDAGSVVVNLELSFSQLSYEDILRLEEALKINKSLGNVAMESLETSFVNVPNKSPQLISAHARDNSSINVTWTGLREEDFQGASQGYKVLYKKTGSAVNYDVLTEYGPSYTTVIQNLLPRTWYTIRVLAFNVHGDGVPSEPVNVTTAVVNHLNVTGHNLTWSKIQVYWNPVPVEIQGYNVRYWAQKNGEESASIRNTSKTVHSLSIDSLEPFTVYVVEVKALLIGQDNIKGQTRVSTDEHVPWAPPTITSVFNTSSTCILIQWRPIPDDLANGILLGYKVLYQAFLLGSSQNFTWTNASTTSVELQGLEKFTLYLVGVSGYTRKGAGGFKLTHLSTGEDAPSRPPNNVTVQSNGTGLINVAWKPVDEKFLHGILRGYKVRYWEHAQAAFTNWTVKTITHNTLRTELVNLKPGTMYGVQVSAFTIKDGVWSETVMAKTQLGHLRHPQNVTAQSISPTSVLVSWSPALTASVNMSLQYVVQWEQIANGVKKNITVSDSPHTIEGLNALTNYTVCVATEYQGVITECSDEVFVQT</sequence>
<evidence type="ECO:0000259" key="6">
    <source>
        <dbReference type="PROSITE" id="PS50853"/>
    </source>
</evidence>
<keyword evidence="1" id="KW-0732">Signal</keyword>
<dbReference type="Gene3D" id="2.60.40.10">
    <property type="entry name" value="Immunoglobulins"/>
    <property type="match status" value="5"/>
</dbReference>
<evidence type="ECO:0000256" key="2">
    <source>
        <dbReference type="ARBA" id="ARBA00022737"/>
    </source>
</evidence>
<evidence type="ECO:0000313" key="7">
    <source>
        <dbReference type="EMBL" id="CAH3159685.1"/>
    </source>
</evidence>
<keyword evidence="4" id="KW-0675">Receptor</keyword>
<evidence type="ECO:0000256" key="3">
    <source>
        <dbReference type="ARBA" id="ARBA00023157"/>
    </source>
</evidence>
<proteinExistence type="predicted"/>
<dbReference type="Pfam" id="PF00041">
    <property type="entry name" value="fn3"/>
    <property type="match status" value="5"/>
</dbReference>
<keyword evidence="2" id="KW-0677">Repeat</keyword>
<gene>
    <name evidence="7" type="ORF">PLOB_00003711</name>
</gene>
<dbReference type="PANTHER" id="PTHR23036">
    <property type="entry name" value="CYTOKINE RECEPTOR"/>
    <property type="match status" value="1"/>
</dbReference>
<dbReference type="InterPro" id="IPR036116">
    <property type="entry name" value="FN3_sf"/>
</dbReference>
<evidence type="ECO:0000256" key="1">
    <source>
        <dbReference type="ARBA" id="ARBA00022729"/>
    </source>
</evidence>
<feature type="non-terminal residue" evidence="7">
    <location>
        <position position="540"/>
    </location>
</feature>
<accession>A0ABN8Q9U0</accession>
<keyword evidence="3" id="KW-1015">Disulfide bond</keyword>
<comment type="caution">
    <text evidence="7">The sequence shown here is derived from an EMBL/GenBank/DDBJ whole genome shotgun (WGS) entry which is preliminary data.</text>
</comment>
<dbReference type="SMART" id="SM00060">
    <property type="entry name" value="FN3"/>
    <property type="match status" value="5"/>
</dbReference>
<dbReference type="InterPro" id="IPR013783">
    <property type="entry name" value="Ig-like_fold"/>
</dbReference>
<feature type="domain" description="Fibronectin type-III" evidence="6">
    <location>
        <begin position="158"/>
        <end position="252"/>
    </location>
</feature>
<dbReference type="Proteomes" id="UP001159405">
    <property type="component" value="Unassembled WGS sequence"/>
</dbReference>
<dbReference type="PANTHER" id="PTHR23036:SF151">
    <property type="entry name" value="FIBRONECTIN TYPE-III DOMAIN-CONTAINING PROTEIN"/>
    <property type="match status" value="1"/>
</dbReference>
<organism evidence="7 8">
    <name type="scientific">Porites lobata</name>
    <dbReference type="NCBI Taxonomy" id="104759"/>
    <lineage>
        <taxon>Eukaryota</taxon>
        <taxon>Metazoa</taxon>
        <taxon>Cnidaria</taxon>
        <taxon>Anthozoa</taxon>
        <taxon>Hexacorallia</taxon>
        <taxon>Scleractinia</taxon>
        <taxon>Fungiina</taxon>
        <taxon>Poritidae</taxon>
        <taxon>Porites</taxon>
    </lineage>
</organism>
<evidence type="ECO:0000313" key="8">
    <source>
        <dbReference type="Proteomes" id="UP001159405"/>
    </source>
</evidence>
<feature type="domain" description="Fibronectin type-III" evidence="6">
    <location>
        <begin position="452"/>
        <end position="540"/>
    </location>
</feature>